<organism evidence="6 7">
    <name type="scientific">Pseudomonas solani</name>
    <dbReference type="NCBI Taxonomy" id="2731552"/>
    <lineage>
        <taxon>Bacteria</taxon>
        <taxon>Pseudomonadati</taxon>
        <taxon>Pseudomonadota</taxon>
        <taxon>Gammaproteobacteria</taxon>
        <taxon>Pseudomonadales</taxon>
        <taxon>Pseudomonadaceae</taxon>
        <taxon>Pseudomonas</taxon>
    </lineage>
</organism>
<gene>
    <name evidence="6" type="primary">hsdS</name>
    <name evidence="6" type="ORF">PSm6_26260</name>
</gene>
<feature type="domain" description="Type I restriction modification DNA specificity" evidence="5">
    <location>
        <begin position="7"/>
        <end position="183"/>
    </location>
</feature>
<evidence type="ECO:0000256" key="4">
    <source>
        <dbReference type="SAM" id="MobiDB-lite"/>
    </source>
</evidence>
<dbReference type="Pfam" id="PF01420">
    <property type="entry name" value="Methylase_S"/>
    <property type="match status" value="2"/>
</dbReference>
<keyword evidence="7" id="KW-1185">Reference proteome</keyword>
<evidence type="ECO:0000313" key="7">
    <source>
        <dbReference type="Proteomes" id="UP001064896"/>
    </source>
</evidence>
<dbReference type="PANTHER" id="PTHR43140:SF1">
    <property type="entry name" value="TYPE I RESTRICTION ENZYME ECOKI SPECIFICITY SUBUNIT"/>
    <property type="match status" value="1"/>
</dbReference>
<dbReference type="Proteomes" id="UP001064896">
    <property type="component" value="Chromosome"/>
</dbReference>
<keyword evidence="6" id="KW-0255">Endonuclease</keyword>
<dbReference type="EMBL" id="AP023081">
    <property type="protein sequence ID" value="BCD86219.1"/>
    <property type="molecule type" value="Genomic_DNA"/>
</dbReference>
<protein>
    <submittedName>
        <fullName evidence="6">Restriction endonuclease subunit S</fullName>
    </submittedName>
</protein>
<feature type="compositionally biased region" description="Basic residues" evidence="4">
    <location>
        <begin position="428"/>
        <end position="438"/>
    </location>
</feature>
<dbReference type="InterPro" id="IPR000055">
    <property type="entry name" value="Restrct_endonuc_typeI_TRD"/>
</dbReference>
<keyword evidence="3" id="KW-0238">DNA-binding</keyword>
<evidence type="ECO:0000313" key="6">
    <source>
        <dbReference type="EMBL" id="BCD86219.1"/>
    </source>
</evidence>
<comment type="similarity">
    <text evidence="1">Belongs to the type-I restriction system S methylase family.</text>
</comment>
<dbReference type="RefSeq" id="WP_265170362.1">
    <property type="nucleotide sequence ID" value="NZ_AP023081.1"/>
</dbReference>
<keyword evidence="6" id="KW-0540">Nuclease</keyword>
<dbReference type="CDD" id="cd17246">
    <property type="entry name" value="RMtype1_S_SonII-TRD2-CR2_like"/>
    <property type="match status" value="1"/>
</dbReference>
<keyword evidence="6" id="KW-0378">Hydrolase</keyword>
<dbReference type="SUPFAM" id="SSF116734">
    <property type="entry name" value="DNA methylase specificity domain"/>
    <property type="match status" value="2"/>
</dbReference>
<dbReference type="InterPro" id="IPR051212">
    <property type="entry name" value="Type-I_RE_S_subunit"/>
</dbReference>
<reference evidence="6" key="1">
    <citation type="submission" date="2020-05" db="EMBL/GenBank/DDBJ databases">
        <title>Complete genome sequence of Pseudomonas sp. Sm006.</title>
        <authorList>
            <person name="Takeuchi K."/>
            <person name="Someya N."/>
        </authorList>
    </citation>
    <scope>NUCLEOTIDE SEQUENCE</scope>
    <source>
        <strain evidence="6">Sm006</strain>
    </source>
</reference>
<evidence type="ECO:0000259" key="5">
    <source>
        <dbReference type="Pfam" id="PF01420"/>
    </source>
</evidence>
<evidence type="ECO:0000256" key="3">
    <source>
        <dbReference type="ARBA" id="ARBA00023125"/>
    </source>
</evidence>
<keyword evidence="2" id="KW-0680">Restriction system</keyword>
<accession>A0ABM7L9H2</accession>
<dbReference type="GO" id="GO:0004519">
    <property type="term" value="F:endonuclease activity"/>
    <property type="evidence" value="ECO:0007669"/>
    <property type="project" value="UniProtKB-KW"/>
</dbReference>
<name>A0ABM7L9H2_9PSED</name>
<proteinExistence type="inferred from homology"/>
<dbReference type="Gene3D" id="3.90.220.20">
    <property type="entry name" value="DNA methylase specificity domains"/>
    <property type="match status" value="2"/>
</dbReference>
<evidence type="ECO:0000256" key="1">
    <source>
        <dbReference type="ARBA" id="ARBA00010923"/>
    </source>
</evidence>
<feature type="compositionally biased region" description="Low complexity" evidence="4">
    <location>
        <begin position="439"/>
        <end position="448"/>
    </location>
</feature>
<feature type="region of interest" description="Disordered" evidence="4">
    <location>
        <begin position="428"/>
        <end position="461"/>
    </location>
</feature>
<dbReference type="InterPro" id="IPR044946">
    <property type="entry name" value="Restrct_endonuc_typeI_TRD_sf"/>
</dbReference>
<feature type="domain" description="Type I restriction modification DNA specificity" evidence="5">
    <location>
        <begin position="215"/>
        <end position="376"/>
    </location>
</feature>
<sequence length="522" mass="57642">MSWNIPGTWQMATLADVCYRIVDGSHNPPSGQASGKPMLSAKNIQNGKIHFDELRLLSDEDFEVENKRTSISVGDVLLTIVGALGRTAVVPEVHNEFTLQRSVAVLKPEIINSNYLRYLLDSPVAQTFFLENAKGTAQKGIYLKALGAMPAPIAPLAEQTRIAQKLDELLAQVDTLKARIDAIPTLLKRFRQSVLAAAVSGRLTEEWRVQNSIADWQTKTVGELCKLKSGIAVSADIEKAKGDFKYFKVGEMNLEGNELFLQNTDRYLARDNAPEKSLMPAGAIVFPKRGGAIATNKKRILRDASFVDLNVMGIIAPQGVEALYIYRWFETVDLAKLNTGSTIPQVNNTDIAPLIIPLPPLAEQTEIVRRVEQLFTFAGQLEGKVASAKSRIDHLTQSILAKAFRGELVPQDPNDEPASALLEHIAKSKLNKPSKSRQPRAPQSPRPSNKNNSMNKHRQDEDVLGHPYLAEHLRRLGTKATSEALFKVADLPVADFYKQLAWEVAQGLIVDLGETLEVKYEA</sequence>
<evidence type="ECO:0000256" key="2">
    <source>
        <dbReference type="ARBA" id="ARBA00022747"/>
    </source>
</evidence>
<dbReference type="PANTHER" id="PTHR43140">
    <property type="entry name" value="TYPE-1 RESTRICTION ENZYME ECOKI SPECIFICITY PROTEIN"/>
    <property type="match status" value="1"/>
</dbReference>